<gene>
    <name evidence="1" type="ORF">ACJEBM_16175</name>
</gene>
<sequence length="142" mass="15088">MLRSIAAAILVVSVPAWAAQAPASFTGTDYSGRYECIGKDSHIGGFKGVVDMTLNAEQSTGKYGAYNFVLTLEDKSRYDGFAAGTSDSLAIYFAHTDPSLKDYGVGVAQVVSTPEGKVSFTKYYYGPEYSGGGHGMEHCVKS</sequence>
<protein>
    <submittedName>
        <fullName evidence="1">Uncharacterized protein</fullName>
    </submittedName>
</protein>
<evidence type="ECO:0000313" key="2">
    <source>
        <dbReference type="Proteomes" id="UP001622950"/>
    </source>
</evidence>
<comment type="caution">
    <text evidence="1">The sequence shown here is derived from an EMBL/GenBank/DDBJ whole genome shotgun (WGS) entry which is preliminary data.</text>
</comment>
<keyword evidence="2" id="KW-1185">Reference proteome</keyword>
<proteinExistence type="predicted"/>
<name>A0ACC7MZE4_9PSED</name>
<accession>A0ACC7MZE4</accession>
<evidence type="ECO:0000313" key="1">
    <source>
        <dbReference type="EMBL" id="MFK9082210.1"/>
    </source>
</evidence>
<reference evidence="1" key="1">
    <citation type="submission" date="2024-11" db="EMBL/GenBank/DDBJ databases">
        <authorList>
            <person name="Lucas J.A."/>
        </authorList>
    </citation>
    <scope>NUCLEOTIDE SEQUENCE</scope>
    <source>
        <strain evidence="1">Z 8.8</strain>
    </source>
</reference>
<dbReference type="EMBL" id="JBJHQE010000028">
    <property type="protein sequence ID" value="MFK9082210.1"/>
    <property type="molecule type" value="Genomic_DNA"/>
</dbReference>
<dbReference type="Proteomes" id="UP001622950">
    <property type="component" value="Unassembled WGS sequence"/>
</dbReference>
<organism evidence="1 2">
    <name type="scientific">Pseudomonas neuropathica</name>
    <dbReference type="NCBI Taxonomy" id="2730425"/>
    <lineage>
        <taxon>Bacteria</taxon>
        <taxon>Pseudomonadati</taxon>
        <taxon>Pseudomonadota</taxon>
        <taxon>Gammaproteobacteria</taxon>
        <taxon>Pseudomonadales</taxon>
        <taxon>Pseudomonadaceae</taxon>
        <taxon>Pseudomonas</taxon>
    </lineage>
</organism>